<organism evidence="2 3">
    <name type="scientific">Soonwooa buanensis</name>
    <dbReference type="NCBI Taxonomy" id="619805"/>
    <lineage>
        <taxon>Bacteria</taxon>
        <taxon>Pseudomonadati</taxon>
        <taxon>Bacteroidota</taxon>
        <taxon>Flavobacteriia</taxon>
        <taxon>Flavobacteriales</taxon>
        <taxon>Weeksellaceae</taxon>
        <taxon>Chryseobacterium group</taxon>
        <taxon>Soonwooa</taxon>
    </lineage>
</organism>
<keyword evidence="1" id="KW-0812">Transmembrane</keyword>
<dbReference type="OrthoDB" id="5700441at2"/>
<dbReference type="EMBL" id="FUYZ01000005">
    <property type="protein sequence ID" value="SKB89861.1"/>
    <property type="molecule type" value="Genomic_DNA"/>
</dbReference>
<dbReference type="AlphaFoldDB" id="A0A1T5F114"/>
<evidence type="ECO:0000313" key="2">
    <source>
        <dbReference type="EMBL" id="SKB89861.1"/>
    </source>
</evidence>
<keyword evidence="3" id="KW-1185">Reference proteome</keyword>
<protein>
    <recommendedName>
        <fullName evidence="4">DUF4230 domain-containing protein</fullName>
    </recommendedName>
</protein>
<gene>
    <name evidence="2" type="ORF">SAMN05660477_01687</name>
</gene>
<name>A0A1T5F114_9FLAO</name>
<reference evidence="2 3" key="1">
    <citation type="submission" date="2017-02" db="EMBL/GenBank/DDBJ databases">
        <authorList>
            <person name="Peterson S.W."/>
        </authorList>
    </citation>
    <scope>NUCLEOTIDE SEQUENCE [LARGE SCALE GENOMIC DNA]</scope>
    <source>
        <strain evidence="2 3">DSM 22323</strain>
    </source>
</reference>
<proteinExistence type="predicted"/>
<keyword evidence="1" id="KW-0472">Membrane</keyword>
<keyword evidence="1" id="KW-1133">Transmembrane helix</keyword>
<evidence type="ECO:0000256" key="1">
    <source>
        <dbReference type="SAM" id="Phobius"/>
    </source>
</evidence>
<dbReference type="Proteomes" id="UP000191112">
    <property type="component" value="Unassembled WGS sequence"/>
</dbReference>
<dbReference type="RefSeq" id="WP_079666941.1">
    <property type="nucleotide sequence ID" value="NZ_FUYZ01000005.1"/>
</dbReference>
<dbReference type="STRING" id="619805.SAMN05660477_01687"/>
<evidence type="ECO:0008006" key="4">
    <source>
        <dbReference type="Google" id="ProtNLM"/>
    </source>
</evidence>
<sequence>MKNINTILSFVVGILLTIFCLLAWKGCHKEEGAVINKDYYLLTNQITKMNKMVVMEQDFSSFQTHKSKAFSIGGYDVLPKEMVLYTTAKAQVSYDLKKMKIDVDTVNKKLVIDALPQADIKVFPDVKIHFMDDYAINRFSQADINGIMDSAKKNMEKNIDYTKLKQEGNKQLIDNLNEIFVLAKALNYKIEDRTNTIKLPDL</sequence>
<feature type="transmembrane region" description="Helical" evidence="1">
    <location>
        <begin position="6"/>
        <end position="24"/>
    </location>
</feature>
<evidence type="ECO:0000313" key="3">
    <source>
        <dbReference type="Proteomes" id="UP000191112"/>
    </source>
</evidence>
<accession>A0A1T5F114</accession>
<dbReference type="Pfam" id="PF14014">
    <property type="entry name" value="DUF4230"/>
    <property type="match status" value="1"/>
</dbReference>
<dbReference type="InterPro" id="IPR025324">
    <property type="entry name" value="DUF4230"/>
</dbReference>